<dbReference type="GO" id="GO:0009451">
    <property type="term" value="P:RNA modification"/>
    <property type="evidence" value="ECO:0007669"/>
    <property type="project" value="InterPro"/>
</dbReference>
<dbReference type="PROSITE" id="PS51375">
    <property type="entry name" value="PPR"/>
    <property type="match status" value="8"/>
</dbReference>
<dbReference type="Pfam" id="PF01535">
    <property type="entry name" value="PPR"/>
    <property type="match status" value="7"/>
</dbReference>
<evidence type="ECO:0000313" key="4">
    <source>
        <dbReference type="Proteomes" id="UP001141552"/>
    </source>
</evidence>
<keyword evidence="1" id="KW-0677">Repeat</keyword>
<dbReference type="GO" id="GO:0003729">
    <property type="term" value="F:mRNA binding"/>
    <property type="evidence" value="ECO:0007669"/>
    <property type="project" value="UniProtKB-ARBA"/>
</dbReference>
<feature type="repeat" description="PPR" evidence="2">
    <location>
        <begin position="314"/>
        <end position="348"/>
    </location>
</feature>
<name>A0A9Q0F523_9ROSI</name>
<dbReference type="InterPro" id="IPR046960">
    <property type="entry name" value="PPR_At4g14850-like_plant"/>
</dbReference>
<feature type="repeat" description="PPR" evidence="2">
    <location>
        <begin position="112"/>
        <end position="146"/>
    </location>
</feature>
<feature type="repeat" description="PPR" evidence="2">
    <location>
        <begin position="416"/>
        <end position="450"/>
    </location>
</feature>
<dbReference type="SUPFAM" id="SSF48452">
    <property type="entry name" value="TPR-like"/>
    <property type="match status" value="1"/>
</dbReference>
<dbReference type="InterPro" id="IPR011990">
    <property type="entry name" value="TPR-like_helical_dom_sf"/>
</dbReference>
<sequence>MNSLVNQSLTGKRFIYRFISSLPIIENSPVLKPTNHEHQNPFPLPDPLHIFNAYKNSGHYTTKNTEIIHTPLLTAGLLYADVFLANSLLGFYCKSTDMASAVKLFDEIPQPNEISWNTVISGYNYNSGFEDSWAFFCRMRSLGIEPDEIAYRSVLSACAALPDPFVFGRRVYSLAVKNGFYTNGYVRTGMIDLFVKNGRFEDAVKVFHDVSCDNVVCWNSIISGAVSDGRYWLALDLFRQMCRKCLVPNSFTFSGVLTACSSLENKEIGKGVHGWVIKCCAKDVFVETAIVDLYAKCGDIGEAEKEFSRMLTRNVVSWTAIISACVKKGDSISALRFFREMREMEVEVNSFTLTSVISACAKPDMIREANQIHCWILKTRFYSDPVIGAALISMYSKIGAVDLSEMVFQEMESTKNSHIWASVVSAFAQNQSSARAIQLLQRMLKEGLRPDNFCCSTVLSVIDCLDLGRQIHCYTLKTGFLLDLSVGTSLATMYSKCGSLEDSYKMFKQIPSRDCVLWASIIAGFAEHGYADQAFWLFRDMLSEGYIPDQVILNATLTACSGLGSLHKGKEIHAYACRLGIIRDALVGSSLVTMYSKCGALEYARTMFDLLPEKDRVSCSSLVSGYAQNGLLEEAVVLFDGMLKSNLSVDSFTISSVIGAIALLNRLTIGAQLHAHVMKVGLDLNVSVGSSLVTMYSKCGSIEDCCKAFDQIDEPDLISWTTMIVSYAQHGKGVEALRIYDQMREQGIRPDSVTFVGVLSACSHSNLVDEGYYYFDSMIKDFGIEPINRHYACMVDLLGRSGRLREAEKLINSMPIEPDGFIWATLLASCKVHGDAELGRLAAQKVIELEPQDSGSYVSLSNIYADAGQWEEVEEIRNLMSGTGVRKEPGWSYM</sequence>
<dbReference type="InterPro" id="IPR002885">
    <property type="entry name" value="PPR_rpt"/>
</dbReference>
<organism evidence="3 4">
    <name type="scientific">Turnera subulata</name>
    <dbReference type="NCBI Taxonomy" id="218843"/>
    <lineage>
        <taxon>Eukaryota</taxon>
        <taxon>Viridiplantae</taxon>
        <taxon>Streptophyta</taxon>
        <taxon>Embryophyta</taxon>
        <taxon>Tracheophyta</taxon>
        <taxon>Spermatophyta</taxon>
        <taxon>Magnoliopsida</taxon>
        <taxon>eudicotyledons</taxon>
        <taxon>Gunneridae</taxon>
        <taxon>Pentapetalae</taxon>
        <taxon>rosids</taxon>
        <taxon>fabids</taxon>
        <taxon>Malpighiales</taxon>
        <taxon>Passifloraceae</taxon>
        <taxon>Turnera</taxon>
    </lineage>
</organism>
<gene>
    <name evidence="3" type="ORF">Tsubulata_013073</name>
</gene>
<dbReference type="EMBL" id="JAKUCV010007237">
    <property type="protein sequence ID" value="KAJ4824214.1"/>
    <property type="molecule type" value="Genomic_DNA"/>
</dbReference>
<accession>A0A9Q0F523</accession>
<dbReference type="Gene3D" id="1.25.40.10">
    <property type="entry name" value="Tetratricopeptide repeat domain"/>
    <property type="match status" value="8"/>
</dbReference>
<dbReference type="Pfam" id="PF13041">
    <property type="entry name" value="PPR_2"/>
    <property type="match status" value="5"/>
</dbReference>
<feature type="repeat" description="PPR" evidence="2">
    <location>
        <begin position="716"/>
        <end position="750"/>
    </location>
</feature>
<feature type="repeat" description="PPR" evidence="2">
    <location>
        <begin position="214"/>
        <end position="248"/>
    </location>
</feature>
<dbReference type="InterPro" id="IPR046848">
    <property type="entry name" value="E_motif"/>
</dbReference>
<protein>
    <recommendedName>
        <fullName evidence="5">Pentacotripeptide-repeat region of PRORP domain-containing protein</fullName>
    </recommendedName>
</protein>
<dbReference type="AlphaFoldDB" id="A0A9Q0F523"/>
<dbReference type="PANTHER" id="PTHR47926">
    <property type="entry name" value="PENTATRICOPEPTIDE REPEAT-CONTAINING PROTEIN"/>
    <property type="match status" value="1"/>
</dbReference>
<evidence type="ECO:0000256" key="1">
    <source>
        <dbReference type="ARBA" id="ARBA00022737"/>
    </source>
</evidence>
<feature type="repeat" description="PPR" evidence="2">
    <location>
        <begin position="853"/>
        <end position="887"/>
    </location>
</feature>
<dbReference type="Pfam" id="PF20431">
    <property type="entry name" value="E_motif"/>
    <property type="match status" value="1"/>
</dbReference>
<dbReference type="PANTHER" id="PTHR47926:SF496">
    <property type="entry name" value="PENTACOTRIPEPTIDE-REPEAT REGION OF PRORP DOMAIN-CONTAINING PROTEIN"/>
    <property type="match status" value="1"/>
</dbReference>
<proteinExistence type="predicted"/>
<reference evidence="3" key="1">
    <citation type="submission" date="2022-02" db="EMBL/GenBank/DDBJ databases">
        <authorList>
            <person name="Henning P.M."/>
            <person name="McCubbin A.G."/>
            <person name="Shore J.S."/>
        </authorList>
    </citation>
    <scope>NUCLEOTIDE SEQUENCE</scope>
    <source>
        <strain evidence="3">F60SS</strain>
        <tissue evidence="3">Leaves</tissue>
    </source>
</reference>
<evidence type="ECO:0000256" key="2">
    <source>
        <dbReference type="PROSITE-ProRule" id="PRU00708"/>
    </source>
</evidence>
<dbReference type="FunFam" id="1.25.40.10:FF:000073">
    <property type="entry name" value="Pentatricopeptide repeat-containing protein chloroplastic"/>
    <property type="match status" value="3"/>
</dbReference>
<reference evidence="3" key="2">
    <citation type="journal article" date="2023" name="Plants (Basel)">
        <title>Annotation of the Turnera subulata (Passifloraceae) Draft Genome Reveals the S-Locus Evolved after the Divergence of Turneroideae from Passifloroideae in a Stepwise Manner.</title>
        <authorList>
            <person name="Henning P.M."/>
            <person name="Roalson E.H."/>
            <person name="Mir W."/>
            <person name="McCubbin A.G."/>
            <person name="Shore J.S."/>
        </authorList>
    </citation>
    <scope>NUCLEOTIDE SEQUENCE</scope>
    <source>
        <strain evidence="3">F60SS</strain>
    </source>
</reference>
<feature type="repeat" description="PPR" evidence="2">
    <location>
        <begin position="514"/>
        <end position="548"/>
    </location>
</feature>
<feature type="repeat" description="PPR" evidence="2">
    <location>
        <begin position="615"/>
        <end position="649"/>
    </location>
</feature>
<keyword evidence="4" id="KW-1185">Reference proteome</keyword>
<evidence type="ECO:0000313" key="3">
    <source>
        <dbReference type="EMBL" id="KAJ4824214.1"/>
    </source>
</evidence>
<dbReference type="FunFam" id="1.25.40.10:FF:000090">
    <property type="entry name" value="Pentatricopeptide repeat-containing protein, chloroplastic"/>
    <property type="match status" value="1"/>
</dbReference>
<comment type="caution">
    <text evidence="3">The sequence shown here is derived from an EMBL/GenBank/DDBJ whole genome shotgun (WGS) entry which is preliminary data.</text>
</comment>
<dbReference type="OrthoDB" id="1915063at2759"/>
<dbReference type="Proteomes" id="UP001141552">
    <property type="component" value="Unassembled WGS sequence"/>
</dbReference>
<dbReference type="FunFam" id="1.25.40.10:FF:000285">
    <property type="entry name" value="Pentatricopeptide repeat-containing protein, chloroplastic"/>
    <property type="match status" value="1"/>
</dbReference>
<evidence type="ECO:0008006" key="5">
    <source>
        <dbReference type="Google" id="ProtNLM"/>
    </source>
</evidence>
<dbReference type="NCBIfam" id="TIGR00756">
    <property type="entry name" value="PPR"/>
    <property type="match status" value="8"/>
</dbReference>